<protein>
    <submittedName>
        <fullName evidence="1">Uncharacterized protein</fullName>
    </submittedName>
</protein>
<evidence type="ECO:0000313" key="2">
    <source>
        <dbReference type="Proteomes" id="UP001144978"/>
    </source>
</evidence>
<accession>A0ACC1QBA0</accession>
<proteinExistence type="predicted"/>
<dbReference type="EMBL" id="JANSHE010000118">
    <property type="protein sequence ID" value="KAJ3016423.1"/>
    <property type="molecule type" value="Genomic_DNA"/>
</dbReference>
<organism evidence="1 2">
    <name type="scientific">Trametes sanguinea</name>
    <dbReference type="NCBI Taxonomy" id="158606"/>
    <lineage>
        <taxon>Eukaryota</taxon>
        <taxon>Fungi</taxon>
        <taxon>Dikarya</taxon>
        <taxon>Basidiomycota</taxon>
        <taxon>Agaricomycotina</taxon>
        <taxon>Agaricomycetes</taxon>
        <taxon>Polyporales</taxon>
        <taxon>Polyporaceae</taxon>
        <taxon>Trametes</taxon>
    </lineage>
</organism>
<evidence type="ECO:0000313" key="1">
    <source>
        <dbReference type="EMBL" id="KAJ3016423.1"/>
    </source>
</evidence>
<comment type="caution">
    <text evidence="1">The sequence shown here is derived from an EMBL/GenBank/DDBJ whole genome shotgun (WGS) entry which is preliminary data.</text>
</comment>
<dbReference type="Proteomes" id="UP001144978">
    <property type="component" value="Unassembled WGS sequence"/>
</dbReference>
<sequence>MKLYSESTHLTDFGHASLWPISIYFLTQSKYTRGHPSVFPVHHLAYIPSLPDTLQDFYMKRELIQQIWLLLLDDQFMYTYVHGLLLLHGDGLWCRLFLRFLMYAADYLEKILLACLWYFATCPCPRCHINKDGIIKMGILNDLHCHNWVRQGNLDVLYHIKIARCWLFEDGLPLTSKYMRRILDPLSITPTQSVFSIRLREHSFNFYLLFVPNLMHECKLGIWKSTWIHLLCILYAVSNDKVQELNLQSQHLEGLPSVVLPPMSQSRASSLCETLKPDSRYMLLRLHYHDNDLLLMLLIQCFCPAYKGLLTIKADNAIVLNLSFDLATWHALAKLHKHTSLTVSGLDTATIEGGRSICLFTKNTCAYYITLELPAKDNAACTRRKAVSTKITAGQAPHKRKMYNYTTYKFHSMHDFPPAIRMCSATDNYNTQIGKRKHRHIKRYYTRTNKNHTNLQIAQHMRRGEKLHLIKLRVDAWHAACMSCLQTDSPRLEVPLPTEDGPLLYMGNPCERYYIADSQRDHEELTVRVSSHPGNLALTDFIVELKNHIFLRLNPESAMIDDCCTAADHTRILICNNHLYSHQVCCVNFTAYDRQHSQDSINPQTHADILLLSPEARKADSDLSAHLYMYARVLKVLHVNVCLVDAPVNVLDNNFGFINPHNIIRGTHLIPTFTHGHTDELLREPIIMCQETLSDRDGQVTDFWFYYINIFADRDMFMRYYASLEDDNNNDNNDGGLPAAHRNAAPHQLDTSAQCSQSPIDAPIKEAHCKEDILRLVPELQRRAQNSALNADNDMEEEELAMLQDDHNSEDKELMANVDVPVDEADEHSDYGEDHTDGHGAGFDGEDDDFGLRNCAPS</sequence>
<reference evidence="1" key="1">
    <citation type="submission" date="2022-08" db="EMBL/GenBank/DDBJ databases">
        <title>Genome Sequence of Pycnoporus sanguineus.</title>
        <authorList>
            <person name="Buettner E."/>
        </authorList>
    </citation>
    <scope>NUCLEOTIDE SEQUENCE</scope>
    <source>
        <strain evidence="1">CG-C14</strain>
    </source>
</reference>
<keyword evidence="2" id="KW-1185">Reference proteome</keyword>
<gene>
    <name evidence="1" type="ORF">NUW54_g811</name>
</gene>
<name>A0ACC1QBA0_9APHY</name>